<dbReference type="Proteomes" id="UP001304895">
    <property type="component" value="Unassembled WGS sequence"/>
</dbReference>
<evidence type="ECO:0000256" key="3">
    <source>
        <dbReference type="ARBA" id="ARBA00009010"/>
    </source>
</evidence>
<feature type="transmembrane region" description="Helical" evidence="13">
    <location>
        <begin position="453"/>
        <end position="472"/>
    </location>
</feature>
<evidence type="ECO:0000256" key="1">
    <source>
        <dbReference type="ARBA" id="ARBA00004477"/>
    </source>
</evidence>
<evidence type="ECO:0000256" key="5">
    <source>
        <dbReference type="ARBA" id="ARBA00022692"/>
    </source>
</evidence>
<evidence type="ECO:0000313" key="14">
    <source>
        <dbReference type="EMBL" id="KAK4138332.1"/>
    </source>
</evidence>
<keyword evidence="8 11" id="KW-0472">Membrane</keyword>
<feature type="transmembrane region" description="Helical" evidence="13">
    <location>
        <begin position="484"/>
        <end position="509"/>
    </location>
</feature>
<comment type="caution">
    <text evidence="14">The sequence shown here is derived from an EMBL/GenBank/DDBJ whole genome shotgun (WGS) entry which is preliminary data.</text>
</comment>
<feature type="transmembrane region" description="Helical" evidence="13">
    <location>
        <begin position="358"/>
        <end position="377"/>
    </location>
</feature>
<keyword evidence="6 11" id="KW-0256">Endoplasmic reticulum</keyword>
<gene>
    <name evidence="14" type="ORF">BT67DRAFT_437653</name>
</gene>
<accession>A0AAN6USC8</accession>
<dbReference type="PIRSF" id="PIRSF000439">
    <property type="entry name" value="Oat_ACAT_DAG_ARE"/>
    <property type="match status" value="1"/>
</dbReference>
<dbReference type="AlphaFoldDB" id="A0AAN6USC8"/>
<protein>
    <recommendedName>
        <fullName evidence="11">O-acyltransferase</fullName>
    </recommendedName>
</protein>
<dbReference type="GO" id="GO:0019432">
    <property type="term" value="P:triglyceride biosynthetic process"/>
    <property type="evidence" value="ECO:0007669"/>
    <property type="project" value="TreeGrafter"/>
</dbReference>
<feature type="transmembrane region" description="Helical" evidence="13">
    <location>
        <begin position="221"/>
        <end position="241"/>
    </location>
</feature>
<evidence type="ECO:0000256" key="2">
    <source>
        <dbReference type="ARBA" id="ARBA00005189"/>
    </source>
</evidence>
<feature type="transmembrane region" description="Helical" evidence="13">
    <location>
        <begin position="138"/>
        <end position="163"/>
    </location>
</feature>
<keyword evidence="5 13" id="KW-0812">Transmembrane</keyword>
<keyword evidence="7 13" id="KW-1133">Transmembrane helix</keyword>
<evidence type="ECO:0000256" key="13">
    <source>
        <dbReference type="SAM" id="Phobius"/>
    </source>
</evidence>
<feature type="transmembrane region" description="Helical" evidence="13">
    <location>
        <begin position="309"/>
        <end position="327"/>
    </location>
</feature>
<reference evidence="14" key="2">
    <citation type="submission" date="2023-05" db="EMBL/GenBank/DDBJ databases">
        <authorList>
            <consortium name="Lawrence Berkeley National Laboratory"/>
            <person name="Steindorff A."/>
            <person name="Hensen N."/>
            <person name="Bonometti L."/>
            <person name="Westerberg I."/>
            <person name="Brannstrom I.O."/>
            <person name="Guillou S."/>
            <person name="Cros-Aarteil S."/>
            <person name="Calhoun S."/>
            <person name="Haridas S."/>
            <person name="Kuo A."/>
            <person name="Mondo S."/>
            <person name="Pangilinan J."/>
            <person name="Riley R."/>
            <person name="Labutti K."/>
            <person name="Andreopoulos B."/>
            <person name="Lipzen A."/>
            <person name="Chen C."/>
            <person name="Yanf M."/>
            <person name="Daum C."/>
            <person name="Ng V."/>
            <person name="Clum A."/>
            <person name="Ohm R."/>
            <person name="Martin F."/>
            <person name="Silar P."/>
            <person name="Natvig D."/>
            <person name="Lalanne C."/>
            <person name="Gautier V."/>
            <person name="Ament-Velasquez S.L."/>
            <person name="Kruys A."/>
            <person name="Hutchinson M.I."/>
            <person name="Powell A.J."/>
            <person name="Barry K."/>
            <person name="Miller A.N."/>
            <person name="Grigoriev I.V."/>
            <person name="Debuchy R."/>
            <person name="Gladieux P."/>
            <person name="Thoren M.H."/>
            <person name="Johannesson H."/>
        </authorList>
    </citation>
    <scope>NUCLEOTIDE SEQUENCE</scope>
    <source>
        <strain evidence="14">CBS 123565</strain>
    </source>
</reference>
<dbReference type="PANTHER" id="PTHR10408:SF7">
    <property type="entry name" value="DIACYLGLYCEROL O-ACYLTRANSFERASE 1"/>
    <property type="match status" value="1"/>
</dbReference>
<feature type="transmembrane region" description="Helical" evidence="13">
    <location>
        <begin position="192"/>
        <end position="215"/>
    </location>
</feature>
<comment type="similarity">
    <text evidence="3 11">Belongs to the membrane-bound acyltransferase family. Sterol o-acyltransferase subfamily.</text>
</comment>
<name>A0AAN6USC8_9PEZI</name>
<dbReference type="EMBL" id="MU853401">
    <property type="protein sequence ID" value="KAK4138332.1"/>
    <property type="molecule type" value="Genomic_DNA"/>
</dbReference>
<dbReference type="InterPro" id="IPR004299">
    <property type="entry name" value="MBOAT_fam"/>
</dbReference>
<evidence type="ECO:0000256" key="11">
    <source>
        <dbReference type="PIRNR" id="PIRNR000439"/>
    </source>
</evidence>
<evidence type="ECO:0000256" key="9">
    <source>
        <dbReference type="ARBA" id="ARBA00023315"/>
    </source>
</evidence>
<comment type="function">
    <text evidence="10">Sterol O-acyltransferase that catalyzes the formation of stery esters.</text>
</comment>
<comment type="pathway">
    <text evidence="2">Lipid metabolism.</text>
</comment>
<keyword evidence="15" id="KW-1185">Reference proteome</keyword>
<dbReference type="InterPro" id="IPR014371">
    <property type="entry name" value="Oat_ACAT_DAG_ARE"/>
</dbReference>
<dbReference type="GO" id="GO:0004144">
    <property type="term" value="F:diacylglycerol O-acyltransferase activity"/>
    <property type="evidence" value="ECO:0007669"/>
    <property type="project" value="TreeGrafter"/>
</dbReference>
<proteinExistence type="inferred from homology"/>
<dbReference type="PANTHER" id="PTHR10408">
    <property type="entry name" value="STEROL O-ACYLTRANSFERASE"/>
    <property type="match status" value="1"/>
</dbReference>
<comment type="subcellular location">
    <subcellularLocation>
        <location evidence="1 11">Endoplasmic reticulum membrane</location>
        <topology evidence="1 11">Multi-pass membrane protein</topology>
    </subcellularLocation>
</comment>
<dbReference type="GO" id="GO:0005789">
    <property type="term" value="C:endoplasmic reticulum membrane"/>
    <property type="evidence" value="ECO:0007669"/>
    <property type="project" value="UniProtKB-SubCell"/>
</dbReference>
<keyword evidence="9 11" id="KW-0012">Acyltransferase</keyword>
<feature type="active site" evidence="12">
    <location>
        <position position="442"/>
    </location>
</feature>
<evidence type="ECO:0000256" key="8">
    <source>
        <dbReference type="ARBA" id="ARBA00023136"/>
    </source>
</evidence>
<evidence type="ECO:0000256" key="4">
    <source>
        <dbReference type="ARBA" id="ARBA00022679"/>
    </source>
</evidence>
<keyword evidence="4 11" id="KW-0808">Transferase</keyword>
<evidence type="ECO:0000256" key="12">
    <source>
        <dbReference type="PIRSR" id="PIRSR000439-1"/>
    </source>
</evidence>
<dbReference type="Pfam" id="PF03062">
    <property type="entry name" value="MBOAT"/>
    <property type="match status" value="1"/>
</dbReference>
<sequence>MTSMSIATTAAGSGFEGQVNGVTHRVHASAPAAVDDSDNTTATITNTAANGAADTTEELQRAFRRKYRHVEAVHSVSQPTCLSHDATEAPSFLGFRNLMVIVLVAGNLRLVIENIQKYGVLICIRCHDFRKTDVQLGLALYVLIPCHLLLAYLIELVAAAHALQSRGRTKKRDGTSSPTEDQLKRFQRTWKMIWVAHAINVTIALVFTTYVVYYYIHHPLIGTLTEVHAIIVWLKTASYAFTNRDLRHAYLHPVKGELDALPEIYRSCPYPNNITIGNLVYFWWAPTLVYQPVYPRTDTIRWGFVLKRLGEVVCLGAFIWFASAQYATPVLQNSLDKIASLDYPSILERLLKLSTISLVIWLAGFFALFQSFLNALAEVTKFGDRAFYDAWWNSEGLGMYWRTWNKPVYQFFRRHVYYPMRSRGWSRRTASGTVFLVSAVLHELLVGVPTHNLIGVAFLGMFLQLPLIYLTLPFERMKSANGKLLGNTIFWVSFTILGQPFAALMYFYAWQAKYGSVSRAAVVQPRPPTCPPC</sequence>
<organism evidence="14 15">
    <name type="scientific">Trichocladium antarcticum</name>
    <dbReference type="NCBI Taxonomy" id="1450529"/>
    <lineage>
        <taxon>Eukaryota</taxon>
        <taxon>Fungi</taxon>
        <taxon>Dikarya</taxon>
        <taxon>Ascomycota</taxon>
        <taxon>Pezizomycotina</taxon>
        <taxon>Sordariomycetes</taxon>
        <taxon>Sordariomycetidae</taxon>
        <taxon>Sordariales</taxon>
        <taxon>Chaetomiaceae</taxon>
        <taxon>Trichocladium</taxon>
    </lineage>
</organism>
<reference evidence="14" key="1">
    <citation type="journal article" date="2023" name="Mol. Phylogenet. Evol.">
        <title>Genome-scale phylogeny and comparative genomics of the fungal order Sordariales.</title>
        <authorList>
            <person name="Hensen N."/>
            <person name="Bonometti L."/>
            <person name="Westerberg I."/>
            <person name="Brannstrom I.O."/>
            <person name="Guillou S."/>
            <person name="Cros-Aarteil S."/>
            <person name="Calhoun S."/>
            <person name="Haridas S."/>
            <person name="Kuo A."/>
            <person name="Mondo S."/>
            <person name="Pangilinan J."/>
            <person name="Riley R."/>
            <person name="LaButti K."/>
            <person name="Andreopoulos B."/>
            <person name="Lipzen A."/>
            <person name="Chen C."/>
            <person name="Yan M."/>
            <person name="Daum C."/>
            <person name="Ng V."/>
            <person name="Clum A."/>
            <person name="Steindorff A."/>
            <person name="Ohm R.A."/>
            <person name="Martin F."/>
            <person name="Silar P."/>
            <person name="Natvig D.O."/>
            <person name="Lalanne C."/>
            <person name="Gautier V."/>
            <person name="Ament-Velasquez S.L."/>
            <person name="Kruys A."/>
            <person name="Hutchinson M.I."/>
            <person name="Powell A.J."/>
            <person name="Barry K."/>
            <person name="Miller A.N."/>
            <person name="Grigoriev I.V."/>
            <person name="Debuchy R."/>
            <person name="Gladieux P."/>
            <person name="Hiltunen Thoren M."/>
            <person name="Johannesson H."/>
        </authorList>
    </citation>
    <scope>NUCLEOTIDE SEQUENCE</scope>
    <source>
        <strain evidence="14">CBS 123565</strain>
    </source>
</reference>
<evidence type="ECO:0000256" key="7">
    <source>
        <dbReference type="ARBA" id="ARBA00022989"/>
    </source>
</evidence>
<evidence type="ECO:0000256" key="10">
    <source>
        <dbReference type="ARBA" id="ARBA00023568"/>
    </source>
</evidence>
<evidence type="ECO:0000256" key="6">
    <source>
        <dbReference type="ARBA" id="ARBA00022824"/>
    </source>
</evidence>
<evidence type="ECO:0000313" key="15">
    <source>
        <dbReference type="Proteomes" id="UP001304895"/>
    </source>
</evidence>